<proteinExistence type="predicted"/>
<evidence type="ECO:0000313" key="1">
    <source>
        <dbReference type="EMBL" id="AEE47829.1"/>
    </source>
</evidence>
<reference evidence="1 2" key="1">
    <citation type="submission" date="2011-04" db="EMBL/GenBank/DDBJ databases">
        <title>Complete sequence of Cellulomonas fimi ATCC 484.</title>
        <authorList>
            <consortium name="US DOE Joint Genome Institute"/>
            <person name="Lucas S."/>
            <person name="Han J."/>
            <person name="Lapidus A."/>
            <person name="Cheng J.-F."/>
            <person name="Goodwin L."/>
            <person name="Pitluck S."/>
            <person name="Peters L."/>
            <person name="Chertkov O."/>
            <person name="Detter J.C."/>
            <person name="Han C."/>
            <person name="Tapia R."/>
            <person name="Land M."/>
            <person name="Hauser L."/>
            <person name="Kyrpides N."/>
            <person name="Ivanova N."/>
            <person name="Ovchinnikova G."/>
            <person name="Pagani I."/>
            <person name="Mead D."/>
            <person name="Brumm P."/>
            <person name="Woyke T."/>
        </authorList>
    </citation>
    <scope>NUCLEOTIDE SEQUENCE [LARGE SCALE GENOMIC DNA]</scope>
    <source>
        <strain evidence="2">ATCC 484 / DSM 20113 / JCM 1341 / NBRC 15513 / NCIMB 8980 / NCTC 7547</strain>
    </source>
</reference>
<dbReference type="RefSeq" id="WP_013772852.1">
    <property type="nucleotide sequence ID" value="NC_015514.1"/>
</dbReference>
<name>F4H5A6_CELFA</name>
<dbReference type="Proteomes" id="UP000008460">
    <property type="component" value="Chromosome"/>
</dbReference>
<organism evidence="1 2">
    <name type="scientific">Cellulomonas fimi (strain ATCC 484 / DSM 20113 / JCM 1341 / CCUG 24087 / LMG 16345 / NBRC 15513 / NCIMB 8980 / NCTC 7547 / NRS-133)</name>
    <dbReference type="NCBI Taxonomy" id="590998"/>
    <lineage>
        <taxon>Bacteria</taxon>
        <taxon>Bacillati</taxon>
        <taxon>Actinomycetota</taxon>
        <taxon>Actinomycetes</taxon>
        <taxon>Micrococcales</taxon>
        <taxon>Cellulomonadaceae</taxon>
        <taxon>Cellulomonas</taxon>
    </lineage>
</organism>
<dbReference type="HOGENOM" id="CLU_3166068_0_0_11"/>
<gene>
    <name evidence="1" type="ordered locus">Celf_3723</name>
</gene>
<dbReference type="KEGG" id="cfi:Celf_3723"/>
<dbReference type="EMBL" id="CP002666">
    <property type="protein sequence ID" value="AEE47829.1"/>
    <property type="molecule type" value="Genomic_DNA"/>
</dbReference>
<accession>F4H5A6</accession>
<protein>
    <submittedName>
        <fullName evidence="1">Uncharacterized protein</fullName>
    </submittedName>
</protein>
<dbReference type="AlphaFoldDB" id="F4H5A6"/>
<keyword evidence="2" id="KW-1185">Reference proteome</keyword>
<evidence type="ECO:0000313" key="2">
    <source>
        <dbReference type="Proteomes" id="UP000008460"/>
    </source>
</evidence>
<sequence>MKRCDECSAPVSECGHCEGQGRRRWKGECTYCRGTGMACSGNANHRW</sequence>